<organism evidence="2">
    <name type="scientific">Arundo donax</name>
    <name type="common">Giant reed</name>
    <name type="synonym">Donax arundinaceus</name>
    <dbReference type="NCBI Taxonomy" id="35708"/>
    <lineage>
        <taxon>Eukaryota</taxon>
        <taxon>Viridiplantae</taxon>
        <taxon>Streptophyta</taxon>
        <taxon>Embryophyta</taxon>
        <taxon>Tracheophyta</taxon>
        <taxon>Spermatophyta</taxon>
        <taxon>Magnoliopsida</taxon>
        <taxon>Liliopsida</taxon>
        <taxon>Poales</taxon>
        <taxon>Poaceae</taxon>
        <taxon>PACMAD clade</taxon>
        <taxon>Arundinoideae</taxon>
        <taxon>Arundineae</taxon>
        <taxon>Arundo</taxon>
    </lineage>
</organism>
<reference evidence="2" key="1">
    <citation type="submission" date="2014-09" db="EMBL/GenBank/DDBJ databases">
        <authorList>
            <person name="Magalhaes I.L.F."/>
            <person name="Oliveira U."/>
            <person name="Santos F.R."/>
            <person name="Vidigal T.H.D.A."/>
            <person name="Brescovit A.D."/>
            <person name="Santos A.J."/>
        </authorList>
    </citation>
    <scope>NUCLEOTIDE SEQUENCE</scope>
    <source>
        <tissue evidence="2">Shoot tissue taken approximately 20 cm above the soil surface</tissue>
    </source>
</reference>
<reference evidence="2" key="2">
    <citation type="journal article" date="2015" name="Data Brief">
        <title>Shoot transcriptome of the giant reed, Arundo donax.</title>
        <authorList>
            <person name="Barrero R.A."/>
            <person name="Guerrero F.D."/>
            <person name="Moolhuijzen P."/>
            <person name="Goolsby J.A."/>
            <person name="Tidwell J."/>
            <person name="Bellgard S.E."/>
            <person name="Bellgard M.I."/>
        </authorList>
    </citation>
    <scope>NUCLEOTIDE SEQUENCE</scope>
    <source>
        <tissue evidence="2">Shoot tissue taken approximately 20 cm above the soil surface</tissue>
    </source>
</reference>
<sequence length="61" mass="6595">MHAASHGSARDVEAVPTDRVHTTEGCLGCGARRHRGAPWNRDSYTHRHAAPGQGGLGPRRR</sequence>
<proteinExistence type="predicted"/>
<feature type="compositionally biased region" description="Gly residues" evidence="1">
    <location>
        <begin position="52"/>
        <end position="61"/>
    </location>
</feature>
<dbReference type="AlphaFoldDB" id="A0A0A9BLY1"/>
<accession>A0A0A9BLY1</accession>
<name>A0A0A9BLY1_ARUDO</name>
<evidence type="ECO:0000313" key="2">
    <source>
        <dbReference type="EMBL" id="JAD64974.1"/>
    </source>
</evidence>
<protein>
    <submittedName>
        <fullName evidence="2">Uncharacterized protein</fullName>
    </submittedName>
</protein>
<evidence type="ECO:0000256" key="1">
    <source>
        <dbReference type="SAM" id="MobiDB-lite"/>
    </source>
</evidence>
<feature type="compositionally biased region" description="Basic and acidic residues" evidence="1">
    <location>
        <begin position="8"/>
        <end position="22"/>
    </location>
</feature>
<feature type="region of interest" description="Disordered" evidence="1">
    <location>
        <begin position="1"/>
        <end position="61"/>
    </location>
</feature>
<dbReference type="EMBL" id="GBRH01232921">
    <property type="protein sequence ID" value="JAD64974.1"/>
    <property type="molecule type" value="Transcribed_RNA"/>
</dbReference>